<keyword evidence="9" id="KW-1185">Reference proteome</keyword>
<dbReference type="NCBIfam" id="NF009381">
    <property type="entry name" value="PRK12740.1-5"/>
    <property type="match status" value="1"/>
</dbReference>
<dbReference type="FunFam" id="3.40.50.300:FF:000029">
    <property type="entry name" value="Elongation factor G"/>
    <property type="match status" value="1"/>
</dbReference>
<dbReference type="STRING" id="3088.A0A383VXH8"/>
<evidence type="ECO:0000256" key="1">
    <source>
        <dbReference type="ARBA" id="ARBA00005870"/>
    </source>
</evidence>
<dbReference type="AlphaFoldDB" id="A0A383VXH8"/>
<dbReference type="GO" id="GO:0032790">
    <property type="term" value="P:ribosome disassembly"/>
    <property type="evidence" value="ECO:0007669"/>
    <property type="project" value="TreeGrafter"/>
</dbReference>
<comment type="similarity">
    <text evidence="1">Belongs to the TRAFAC class translation factor GTPase superfamily. Classic translation factor GTPase family. EF-G/EF-2 subfamily.</text>
</comment>
<comment type="pathway">
    <text evidence="6">Protein biosynthesis; polypeptide chain elongation.</text>
</comment>
<evidence type="ECO:0000256" key="3">
    <source>
        <dbReference type="ARBA" id="ARBA00022768"/>
    </source>
</evidence>
<sequence length="787" mass="85606">MAASFSRCSQQKALGSSTAQERRVFAPACSAVSAPAAASVNVNAAPVFANAAPVAARGVAVPRAPVSSRLQRNVTCAAGKDATAEGREQDLSKYRNIGIMAHIDAGKTTTSERILYYTGKSYKIGEVHEGTATMDWMVQEQERGITITSAATTCQWNGHRINVIDTPGHVDFTLEVERALRVLDGAVAVFDAVSGVEPQSETVWRQADKYNVPRVCFVNKMDRLGANFFRTRDMVISNLGAKPLVLQVPIGSEDAFKGMVDLVKMKALVWSGEELGAKFDEVDIPADLVDLANEYREKLIDAVVELDDAVLEAYFEGTMPDNDTIKRLIRKGTIDRAFVPMVCGTAFKNKGVQPLLDAVVDYLPSPLDIPDVDGVAVDDAEQALTRPASDDAPFSALAFKIATDPFVGTLTFCRIYSGKLEAGTYALNANKGKKERIGRLMMMHANNREDIKAAYAGDIVAIGGLKEVITGETLCDEKNPIILERMDFPDPVIKIAIEPKSKGDLEKMGMGLNKLAQEDPSFGYSRDEETGQTVIEGMGELHLEIIVDRLRREFKVECDVGAPQVNYRESISRPNDIRYVHKKQSGGSGQFADVAIKFEPGEPGTGFVFRSEIKGGAVPKEYIPVPKEYIPGVLKGLEESMGSGQLAGFPVVDVTATLIDGSYHEVDSSALAFQIAARGAFREAMSKCGARLLEPVMKVEVITPEDHMGDVIGDLNSRRGMVNKFEDKPGGMKLVQAYVPLAEMFSYVSTLRGMTKGRANYSMCLERYEVVPPNIQTEIVAKQKVAA</sequence>
<dbReference type="InterPro" id="IPR000795">
    <property type="entry name" value="T_Tr_GTP-bd_dom"/>
</dbReference>
<dbReference type="InterPro" id="IPR020568">
    <property type="entry name" value="Ribosomal_Su5_D2-typ_SF"/>
</dbReference>
<dbReference type="Pfam" id="PF00679">
    <property type="entry name" value="EFG_C"/>
    <property type="match status" value="1"/>
</dbReference>
<dbReference type="PANTHER" id="PTHR43261:SF1">
    <property type="entry name" value="RIBOSOME-RELEASING FACTOR 2, MITOCHONDRIAL"/>
    <property type="match status" value="1"/>
</dbReference>
<comment type="function">
    <text evidence="6">Mitochondrial GTPase that catalyzes the GTP-dependent ribosomal translocation step during translation elongation. During this step, the ribosome changes from the pre-translocational (PRE) to the post-translocational (POST) state as the newly formed A-site-bound peptidyl-tRNA and P-site-bound deacylated tRNA move to the P and E sites, respectively. Catalyzes the coordinated movement of the two tRNA molecules, the mRNA and conformational changes in the ribosome.</text>
</comment>
<dbReference type="SMART" id="SM00838">
    <property type="entry name" value="EFG_C"/>
    <property type="match status" value="1"/>
</dbReference>
<dbReference type="Gene3D" id="3.30.70.240">
    <property type="match status" value="1"/>
</dbReference>
<dbReference type="Pfam" id="PF14492">
    <property type="entry name" value="EFG_III"/>
    <property type="match status" value="1"/>
</dbReference>
<dbReference type="InterPro" id="IPR041095">
    <property type="entry name" value="EFG_II"/>
</dbReference>
<dbReference type="FunFam" id="3.30.70.870:FF:000001">
    <property type="entry name" value="Elongation factor G"/>
    <property type="match status" value="1"/>
</dbReference>
<dbReference type="SUPFAM" id="SSF50447">
    <property type="entry name" value="Translation proteins"/>
    <property type="match status" value="1"/>
</dbReference>
<dbReference type="SMART" id="SM00889">
    <property type="entry name" value="EFG_IV"/>
    <property type="match status" value="1"/>
</dbReference>
<name>A0A383VXH8_TETOB</name>
<dbReference type="Gene3D" id="2.40.30.10">
    <property type="entry name" value="Translation factors"/>
    <property type="match status" value="1"/>
</dbReference>
<dbReference type="PANTHER" id="PTHR43261">
    <property type="entry name" value="TRANSLATION ELONGATION FACTOR G-RELATED"/>
    <property type="match status" value="1"/>
</dbReference>
<dbReference type="InterPro" id="IPR009022">
    <property type="entry name" value="EFG_III"/>
</dbReference>
<dbReference type="InterPro" id="IPR000640">
    <property type="entry name" value="EFG_V-like"/>
</dbReference>
<feature type="binding site" evidence="6">
    <location>
        <begin position="219"/>
        <end position="222"/>
    </location>
    <ligand>
        <name>GTP</name>
        <dbReference type="ChEBI" id="CHEBI:37565"/>
    </ligand>
</feature>
<feature type="binding site" evidence="6">
    <location>
        <begin position="165"/>
        <end position="169"/>
    </location>
    <ligand>
        <name>GTP</name>
        <dbReference type="ChEBI" id="CHEBI:37565"/>
    </ligand>
</feature>
<dbReference type="InterPro" id="IPR004161">
    <property type="entry name" value="EFTu-like_2"/>
</dbReference>
<evidence type="ECO:0000259" key="7">
    <source>
        <dbReference type="PROSITE" id="PS51722"/>
    </source>
</evidence>
<keyword evidence="4 6" id="KW-0648">Protein biosynthesis</keyword>
<dbReference type="InterPro" id="IPR031157">
    <property type="entry name" value="G_TR_CS"/>
</dbReference>
<dbReference type="PRINTS" id="PR00315">
    <property type="entry name" value="ELONGATNFCT"/>
</dbReference>
<protein>
    <recommendedName>
        <fullName evidence="6">Elongation factor G, mitochondrial</fullName>
        <shortName evidence="6">EF-Gmt</shortName>
    </recommendedName>
    <alternativeName>
        <fullName evidence="6">Elongation factor G 1, mitochondrial</fullName>
        <shortName evidence="6">mEF-G 1</shortName>
    </alternativeName>
    <alternativeName>
        <fullName evidence="6">Elongation factor G1</fullName>
    </alternativeName>
</protein>
<dbReference type="CDD" id="cd03713">
    <property type="entry name" value="EFG_mtEFG_C"/>
    <property type="match status" value="1"/>
</dbReference>
<evidence type="ECO:0000256" key="2">
    <source>
        <dbReference type="ARBA" id="ARBA00022741"/>
    </source>
</evidence>
<proteinExistence type="inferred from homology"/>
<dbReference type="GO" id="GO:0003924">
    <property type="term" value="F:GTPase activity"/>
    <property type="evidence" value="ECO:0007669"/>
    <property type="project" value="UniProtKB-UniRule"/>
</dbReference>
<dbReference type="NCBIfam" id="TIGR00231">
    <property type="entry name" value="small_GTP"/>
    <property type="match status" value="1"/>
</dbReference>
<dbReference type="GO" id="GO:0005739">
    <property type="term" value="C:mitochondrion"/>
    <property type="evidence" value="ECO:0007669"/>
    <property type="project" value="UniProtKB-SubCell"/>
</dbReference>
<dbReference type="HAMAP" id="MF_00054_B">
    <property type="entry name" value="EF_G_EF_2_B"/>
    <property type="match status" value="1"/>
</dbReference>
<keyword evidence="6" id="KW-0496">Mitochondrion</keyword>
<dbReference type="SUPFAM" id="SSF54211">
    <property type="entry name" value="Ribosomal protein S5 domain 2-like"/>
    <property type="match status" value="1"/>
</dbReference>
<feature type="binding site" evidence="6">
    <location>
        <begin position="101"/>
        <end position="108"/>
    </location>
    <ligand>
        <name>GTP</name>
        <dbReference type="ChEBI" id="CHEBI:37565"/>
    </ligand>
</feature>
<keyword evidence="5 6" id="KW-0342">GTP-binding</keyword>
<dbReference type="InterPro" id="IPR005517">
    <property type="entry name" value="Transl_elong_EFG/EF2_IV"/>
</dbReference>
<comment type="similarity">
    <text evidence="6">Belongs to the GTP-binding elongation factor family. EF-G/EF-2 subfamily.</text>
</comment>
<dbReference type="PROSITE" id="PS00301">
    <property type="entry name" value="G_TR_1"/>
    <property type="match status" value="1"/>
</dbReference>
<dbReference type="CDD" id="cd04088">
    <property type="entry name" value="EFG_mtEFG_II"/>
    <property type="match status" value="1"/>
</dbReference>
<dbReference type="Pfam" id="PF03144">
    <property type="entry name" value="GTP_EFTU_D2"/>
    <property type="match status" value="1"/>
</dbReference>
<dbReference type="Gene3D" id="3.40.50.300">
    <property type="entry name" value="P-loop containing nucleotide triphosphate hydrolases"/>
    <property type="match status" value="1"/>
</dbReference>
<evidence type="ECO:0000256" key="6">
    <source>
        <dbReference type="HAMAP-Rule" id="MF_03061"/>
    </source>
</evidence>
<dbReference type="UniPathway" id="UPA00345"/>
<reference evidence="8 9" key="1">
    <citation type="submission" date="2016-10" db="EMBL/GenBank/DDBJ databases">
        <authorList>
            <person name="Cai Z."/>
        </authorList>
    </citation>
    <scope>NUCLEOTIDE SEQUENCE [LARGE SCALE GENOMIC DNA]</scope>
</reference>
<dbReference type="InterPro" id="IPR035647">
    <property type="entry name" value="EFG_III/V"/>
</dbReference>
<comment type="subcellular location">
    <subcellularLocation>
        <location evidence="6">Mitochondrion</location>
    </subcellularLocation>
</comment>
<accession>A0A383VXH8</accession>
<dbReference type="Pfam" id="PF00009">
    <property type="entry name" value="GTP_EFTU"/>
    <property type="match status" value="1"/>
</dbReference>
<dbReference type="FunFam" id="3.30.70.240:FF:000001">
    <property type="entry name" value="Elongation factor G"/>
    <property type="match status" value="1"/>
</dbReference>
<feature type="domain" description="Tr-type G" evidence="7">
    <location>
        <begin position="92"/>
        <end position="367"/>
    </location>
</feature>
<dbReference type="EMBL" id="FNXT01000975">
    <property type="protein sequence ID" value="SZX70178.1"/>
    <property type="molecule type" value="Genomic_DNA"/>
</dbReference>
<evidence type="ECO:0000256" key="4">
    <source>
        <dbReference type="ARBA" id="ARBA00022917"/>
    </source>
</evidence>
<dbReference type="InterPro" id="IPR047872">
    <property type="entry name" value="EFG_IV"/>
</dbReference>
<dbReference type="CDD" id="cd01434">
    <property type="entry name" value="EFG_mtEFG1_IV"/>
    <property type="match status" value="1"/>
</dbReference>
<evidence type="ECO:0000256" key="5">
    <source>
        <dbReference type="ARBA" id="ARBA00023134"/>
    </source>
</evidence>
<dbReference type="CDD" id="cd16262">
    <property type="entry name" value="EFG_III"/>
    <property type="match status" value="1"/>
</dbReference>
<dbReference type="Pfam" id="PF03764">
    <property type="entry name" value="EFG_IV"/>
    <property type="match status" value="1"/>
</dbReference>
<dbReference type="Gene3D" id="3.30.230.10">
    <property type="match status" value="1"/>
</dbReference>
<keyword evidence="3 6" id="KW-0251">Elongation factor</keyword>
<dbReference type="Proteomes" id="UP000256970">
    <property type="component" value="Unassembled WGS sequence"/>
</dbReference>
<dbReference type="CDD" id="cd01886">
    <property type="entry name" value="EF-G"/>
    <property type="match status" value="1"/>
</dbReference>
<dbReference type="Gene3D" id="3.30.70.870">
    <property type="entry name" value="Elongation Factor G (Translational Gtpase), domain 3"/>
    <property type="match status" value="1"/>
</dbReference>
<dbReference type="InterPro" id="IPR027417">
    <property type="entry name" value="P-loop_NTPase"/>
</dbReference>
<dbReference type="SUPFAM" id="SSF54980">
    <property type="entry name" value="EF-G C-terminal domain-like"/>
    <property type="match status" value="2"/>
</dbReference>
<keyword evidence="2 6" id="KW-0547">Nucleotide-binding</keyword>
<evidence type="ECO:0000313" key="9">
    <source>
        <dbReference type="Proteomes" id="UP000256970"/>
    </source>
</evidence>
<dbReference type="NCBIfam" id="TIGR00484">
    <property type="entry name" value="EF-G"/>
    <property type="match status" value="1"/>
</dbReference>
<dbReference type="InterPro" id="IPR005225">
    <property type="entry name" value="Small_GTP-bd"/>
</dbReference>
<dbReference type="SUPFAM" id="SSF52540">
    <property type="entry name" value="P-loop containing nucleoside triphosphate hydrolases"/>
    <property type="match status" value="1"/>
</dbReference>
<dbReference type="GO" id="GO:0005525">
    <property type="term" value="F:GTP binding"/>
    <property type="evidence" value="ECO:0007669"/>
    <property type="project" value="UniProtKB-UniRule"/>
</dbReference>
<dbReference type="FunFam" id="2.40.30.10:FF:000006">
    <property type="entry name" value="Elongation factor G"/>
    <property type="match status" value="1"/>
</dbReference>
<dbReference type="GO" id="GO:0003746">
    <property type="term" value="F:translation elongation factor activity"/>
    <property type="evidence" value="ECO:0007669"/>
    <property type="project" value="UniProtKB-UniRule"/>
</dbReference>
<evidence type="ECO:0000313" key="8">
    <source>
        <dbReference type="EMBL" id="SZX70178.1"/>
    </source>
</evidence>
<dbReference type="PROSITE" id="PS51722">
    <property type="entry name" value="G_TR_2"/>
    <property type="match status" value="1"/>
</dbReference>
<dbReference type="InterPro" id="IPR035649">
    <property type="entry name" value="EFG_V"/>
</dbReference>
<dbReference type="InterPro" id="IPR009000">
    <property type="entry name" value="Transl_B-barrel_sf"/>
</dbReference>
<dbReference type="InterPro" id="IPR014721">
    <property type="entry name" value="Ribsml_uS5_D2-typ_fold_subgr"/>
</dbReference>
<organism evidence="8 9">
    <name type="scientific">Tetradesmus obliquus</name>
    <name type="common">Green alga</name>
    <name type="synonym">Acutodesmus obliquus</name>
    <dbReference type="NCBI Taxonomy" id="3088"/>
    <lineage>
        <taxon>Eukaryota</taxon>
        <taxon>Viridiplantae</taxon>
        <taxon>Chlorophyta</taxon>
        <taxon>core chlorophytes</taxon>
        <taxon>Chlorophyceae</taxon>
        <taxon>CS clade</taxon>
        <taxon>Sphaeropleales</taxon>
        <taxon>Scenedesmaceae</taxon>
        <taxon>Tetradesmus</taxon>
    </lineage>
</organism>
<dbReference type="FunFam" id="3.30.230.10:FF:000003">
    <property type="entry name" value="Elongation factor G"/>
    <property type="match status" value="1"/>
</dbReference>
<dbReference type="GO" id="GO:0070125">
    <property type="term" value="P:mitochondrial translational elongation"/>
    <property type="evidence" value="ECO:0007669"/>
    <property type="project" value="UniProtKB-UniRule"/>
</dbReference>
<dbReference type="InterPro" id="IPR004540">
    <property type="entry name" value="Transl_elong_EFG/EF2"/>
</dbReference>
<gene>
    <name evidence="8" type="ORF">BQ4739_LOCUS10413</name>
</gene>